<evidence type="ECO:0000313" key="1">
    <source>
        <dbReference type="EMBL" id="MDX2916050.1"/>
    </source>
</evidence>
<comment type="caution">
    <text evidence="1">The sequence shown here is derived from an EMBL/GenBank/DDBJ whole genome shotgun (WGS) entry which is preliminary data.</text>
</comment>
<organism evidence="1 2">
    <name type="scientific">Streptomyces griseiscabiei</name>
    <dbReference type="NCBI Taxonomy" id="2993540"/>
    <lineage>
        <taxon>Bacteria</taxon>
        <taxon>Bacillati</taxon>
        <taxon>Actinomycetota</taxon>
        <taxon>Actinomycetes</taxon>
        <taxon>Kitasatosporales</taxon>
        <taxon>Streptomycetaceae</taxon>
        <taxon>Streptomyces</taxon>
    </lineage>
</organism>
<dbReference type="RefSeq" id="WP_234374056.1">
    <property type="nucleotide sequence ID" value="NZ_JAGJBZ010000005.1"/>
</dbReference>
<keyword evidence="2" id="KW-1185">Reference proteome</keyword>
<dbReference type="EMBL" id="JARAVY010000038">
    <property type="protein sequence ID" value="MDX2916050.1"/>
    <property type="molecule type" value="Genomic_DNA"/>
</dbReference>
<dbReference type="Proteomes" id="UP001271723">
    <property type="component" value="Unassembled WGS sequence"/>
</dbReference>
<proteinExistence type="predicted"/>
<accession>A0ABU4LLC4</accession>
<protein>
    <submittedName>
        <fullName evidence="1">Uncharacterized protein</fullName>
    </submittedName>
</protein>
<reference evidence="1 2" key="1">
    <citation type="journal article" date="2023" name="Microb. Genom.">
        <title>Mesoterricola silvestris gen. nov., sp. nov., Mesoterricola sediminis sp. nov., Geothrix oryzae sp. nov., Geothrix edaphica sp. nov., Geothrix rubra sp. nov., and Geothrix limicola sp. nov., six novel members of Acidobacteriota isolated from soils.</title>
        <authorList>
            <person name="Weisberg A.J."/>
            <person name="Pearce E."/>
            <person name="Kramer C.G."/>
            <person name="Chang J.H."/>
            <person name="Clarke C.R."/>
        </authorList>
    </citation>
    <scope>NUCLEOTIDE SEQUENCE [LARGE SCALE GENOMIC DNA]</scope>
    <source>
        <strain evidence="1 2">NRRL_B-2795</strain>
    </source>
</reference>
<sequence>MADTIDDHGRVLFWDDPALQLGQVASGFDLASGAVTVDAGETGQLPAALFEPERALMMRIPGQPDREQQAEVAIELGMGRFGLGFAALRPAPGWALHRLVDEQLELRSPNGEAFSRIAVPLNPAWISAAVSTGFVLCLYGIQLGVRTPPGMPAEQYTDQKRLEEFRRGRGLGFTAAGLVSYVNNRG</sequence>
<evidence type="ECO:0000313" key="2">
    <source>
        <dbReference type="Proteomes" id="UP001271723"/>
    </source>
</evidence>
<name>A0ABU4LLC4_9ACTN</name>
<gene>
    <name evidence="1" type="ORF">PV517_46210</name>
</gene>